<dbReference type="EMBL" id="JADIKC010000004">
    <property type="protein sequence ID" value="MBM7121647.1"/>
    <property type="molecule type" value="Genomic_DNA"/>
</dbReference>
<sequence>MSRLKVLAVADGMIPSVEIVLARPLQHLADQGLLEFQLVLMGDARLGEVVAEFDLLLLMRCCQPEAVALVEKARASGVSVIYAIDDDFEALDPESPLGAHYKAIGAWENLLKICSKSSQVWAFSEALRQKIVKVQPHCVVPVAIANFELIDGLVSAILPDDRTAKAERKVIGYAASTYHSVDIEMIAPVLERLLAERPKLELEFVHVRCESLAAHPRVTHFGSLPSVRELYGFVLSRNWDVGLAPLMRSAANDAKTDNKYREYGSLNIPAVYSDAPPYWGSVIHEYNGAIASDAQGWYASLCNLLDDSALASSIARHAREDVERRYSIEVVASRYFGLMGAAMSVPCRILVLAADIPTTDIDVVRPYSRLEAEGAIVFRVMTADSVSPEDMAWAQLLVVVRDVTADAIRVAQDARERFVIPVIFSWDDDFFAMPSSFGELSDYYHAPTTIAALKEMLTKADLVKASTARLAARSREYSRNVVQIPYGFDFSQLAGVTPRHREESTVTIGFFGSFSHVRALDIVLSALKRVSVAAPHVRFQFFGPQSDELTALQNVRFIPYNHSSTESLRDLAALGWDIGLAPLEDNEFNRAKLPTKYRDYGACHIAGVYSKLDPFEAVVMEGQTGLLVDNTEEAWFEAIMSLVTDATKRRNMAAAAHAHVRAELSLDQAVEAWRGLLASFFADESDSKAAVTYKRKLQALESRVERLTSQIEGLKRASRILLSERTRPLGRSFGDRIRRRFLRMVPRWEGLPVACPGADIAAFAAQASCDDQVIPIASINLSANLQHVAFLEYPIHPLPVAGTIVQVALAATVPSLDGVFGLEIVNHADEIVFHATQSIAHINPNLIAEFNVGKLQVGQSNWRLRFFVRGSESPVFLYQWQDGAVKGGRRVLFRIAEE</sequence>
<comment type="caution">
    <text evidence="2">The sequence shown here is derived from an EMBL/GenBank/DDBJ whole genome shotgun (WGS) entry which is preliminary data.</text>
</comment>
<evidence type="ECO:0000256" key="1">
    <source>
        <dbReference type="SAM" id="Coils"/>
    </source>
</evidence>
<dbReference type="Proteomes" id="UP001430065">
    <property type="component" value="Unassembled WGS sequence"/>
</dbReference>
<evidence type="ECO:0000313" key="2">
    <source>
        <dbReference type="EMBL" id="MBM7121647.1"/>
    </source>
</evidence>
<name>A0ABS2JT84_9GAMM</name>
<accession>A0ABS2JT84</accession>
<dbReference type="Pfam" id="PF13692">
    <property type="entry name" value="Glyco_trans_1_4"/>
    <property type="match status" value="1"/>
</dbReference>
<gene>
    <name evidence="2" type="ORF">ISP20_10820</name>
</gene>
<reference evidence="2 3" key="1">
    <citation type="submission" date="2020-10" db="EMBL/GenBank/DDBJ databases">
        <title>Phylogeny of dyella-like bacteria.</title>
        <authorList>
            <person name="Fu J."/>
        </authorList>
    </citation>
    <scope>NUCLEOTIDE SEQUENCE [LARGE SCALE GENOMIC DNA]</scope>
    <source>
        <strain evidence="2 3">THG-B117</strain>
    </source>
</reference>
<proteinExistence type="predicted"/>
<keyword evidence="3" id="KW-1185">Reference proteome</keyword>
<feature type="coiled-coil region" evidence="1">
    <location>
        <begin position="690"/>
        <end position="724"/>
    </location>
</feature>
<dbReference type="SUPFAM" id="SSF53756">
    <property type="entry name" value="UDP-Glycosyltransferase/glycogen phosphorylase"/>
    <property type="match status" value="2"/>
</dbReference>
<evidence type="ECO:0000313" key="3">
    <source>
        <dbReference type="Proteomes" id="UP001430065"/>
    </source>
</evidence>
<dbReference type="Gene3D" id="3.40.50.2000">
    <property type="entry name" value="Glycogen Phosphorylase B"/>
    <property type="match status" value="2"/>
</dbReference>
<keyword evidence="1" id="KW-0175">Coiled coil</keyword>
<dbReference type="PANTHER" id="PTHR12526">
    <property type="entry name" value="GLYCOSYLTRANSFERASE"/>
    <property type="match status" value="1"/>
</dbReference>
<protein>
    <submittedName>
        <fullName evidence="2">Glycosyltransferase</fullName>
    </submittedName>
</protein>
<organism evidence="2 3">
    <name type="scientific">Dyella kyungheensis</name>
    <dbReference type="NCBI Taxonomy" id="1242174"/>
    <lineage>
        <taxon>Bacteria</taxon>
        <taxon>Pseudomonadati</taxon>
        <taxon>Pseudomonadota</taxon>
        <taxon>Gammaproteobacteria</taxon>
        <taxon>Lysobacterales</taxon>
        <taxon>Rhodanobacteraceae</taxon>
        <taxon>Dyella</taxon>
    </lineage>
</organism>